<dbReference type="InterPro" id="IPR012006">
    <property type="entry name" value="CCA_bact"/>
</dbReference>
<keyword evidence="8 11" id="KW-0067">ATP-binding</keyword>
<evidence type="ECO:0000256" key="9">
    <source>
        <dbReference type="ARBA" id="ARBA00022842"/>
    </source>
</evidence>
<keyword evidence="6 11" id="KW-0547">Nucleotide-binding</keyword>
<evidence type="ECO:0000256" key="3">
    <source>
        <dbReference type="ARBA" id="ARBA00022694"/>
    </source>
</evidence>
<feature type="binding site" evidence="11">
    <location>
        <position position="23"/>
    </location>
    <ligand>
        <name>Mg(2+)</name>
        <dbReference type="ChEBI" id="CHEBI:18420"/>
    </ligand>
</feature>
<protein>
    <recommendedName>
        <fullName evidence="11">CCA-adding enzyme</fullName>
        <ecNumber evidence="11">2.7.7.72</ecNumber>
    </recommendedName>
    <alternativeName>
        <fullName evidence="11">CCA tRNA nucleotidyltransferase</fullName>
    </alternativeName>
    <alternativeName>
        <fullName evidence="11">tRNA CCA-pyrophosphorylase</fullName>
    </alternativeName>
    <alternativeName>
        <fullName evidence="11">tRNA adenylyl-/cytidylyl- transferase</fullName>
    </alternativeName>
    <alternativeName>
        <fullName evidence="11">tRNA nucleotidyltransferase</fullName>
    </alternativeName>
    <alternativeName>
        <fullName evidence="11">tRNA-NT</fullName>
    </alternativeName>
</protein>
<dbReference type="OrthoDB" id="9805698at2"/>
<dbReference type="EMBL" id="AWXV01000002">
    <property type="protein sequence ID" value="KIE64275.1"/>
    <property type="molecule type" value="Genomic_DNA"/>
</dbReference>
<dbReference type="PIRSF" id="PIRSF000813">
    <property type="entry name" value="CCA_bact"/>
    <property type="match status" value="1"/>
</dbReference>
<evidence type="ECO:0000256" key="5">
    <source>
        <dbReference type="ARBA" id="ARBA00022723"/>
    </source>
</evidence>
<accession>A0A0C1VKA8</accession>
<dbReference type="GO" id="GO:0001680">
    <property type="term" value="P:tRNA 3'-terminal CCA addition"/>
    <property type="evidence" value="ECO:0007669"/>
    <property type="project" value="UniProtKB-UniRule"/>
</dbReference>
<dbReference type="HAMAP" id="MF_01262">
    <property type="entry name" value="CCA_bact_type2"/>
    <property type="match status" value="1"/>
</dbReference>
<dbReference type="Gene3D" id="1.10.3090.10">
    <property type="entry name" value="cca-adding enzyme, domain 2"/>
    <property type="match status" value="1"/>
</dbReference>
<keyword evidence="7 11" id="KW-0692">RNA repair</keyword>
<evidence type="ECO:0000256" key="8">
    <source>
        <dbReference type="ARBA" id="ARBA00022840"/>
    </source>
</evidence>
<evidence type="ECO:0000256" key="6">
    <source>
        <dbReference type="ARBA" id="ARBA00022741"/>
    </source>
</evidence>
<dbReference type="PANTHER" id="PTHR47545">
    <property type="entry name" value="MULTIFUNCTIONAL CCA PROTEIN"/>
    <property type="match status" value="1"/>
</dbReference>
<feature type="domain" description="tRNA nucleotidyltransferase/poly(A) polymerase RNA and SrmB- binding" evidence="13">
    <location>
        <begin position="150"/>
        <end position="211"/>
    </location>
</feature>
<evidence type="ECO:0000313" key="14">
    <source>
        <dbReference type="EMBL" id="KIE64275.1"/>
    </source>
</evidence>
<feature type="binding site" evidence="11">
    <location>
        <position position="8"/>
    </location>
    <ligand>
        <name>ATP</name>
        <dbReference type="ChEBI" id="CHEBI:30616"/>
    </ligand>
</feature>
<feature type="binding site" evidence="11">
    <location>
        <position position="140"/>
    </location>
    <ligand>
        <name>CTP</name>
        <dbReference type="ChEBI" id="CHEBI:37563"/>
    </ligand>
</feature>
<comment type="catalytic activity">
    <reaction evidence="11">
        <text>a tRNA with a 3' CCA end + 2 CTP + ATP = a tRNA with a 3' CCACCA end + 3 diphosphate</text>
        <dbReference type="Rhea" id="RHEA:76235"/>
        <dbReference type="Rhea" id="RHEA-COMP:10468"/>
        <dbReference type="Rhea" id="RHEA-COMP:18655"/>
        <dbReference type="ChEBI" id="CHEBI:30616"/>
        <dbReference type="ChEBI" id="CHEBI:33019"/>
        <dbReference type="ChEBI" id="CHEBI:37563"/>
        <dbReference type="ChEBI" id="CHEBI:83071"/>
        <dbReference type="ChEBI" id="CHEBI:195187"/>
    </reaction>
</comment>
<dbReference type="Proteomes" id="UP000054529">
    <property type="component" value="Unassembled WGS sequence"/>
</dbReference>
<keyword evidence="4 11" id="KW-0548">Nucleotidyltransferase</keyword>
<evidence type="ECO:0000256" key="4">
    <source>
        <dbReference type="ARBA" id="ARBA00022695"/>
    </source>
</evidence>
<evidence type="ECO:0000256" key="10">
    <source>
        <dbReference type="ARBA" id="ARBA00022884"/>
    </source>
</evidence>
<evidence type="ECO:0000259" key="13">
    <source>
        <dbReference type="Pfam" id="PF12627"/>
    </source>
</evidence>
<dbReference type="GO" id="GO:0042245">
    <property type="term" value="P:RNA repair"/>
    <property type="evidence" value="ECO:0007669"/>
    <property type="project" value="UniProtKB-KW"/>
</dbReference>
<organism evidence="14 15">
    <name type="scientific">Candidatus Riesia pediculischaeffi PTSU</name>
    <dbReference type="NCBI Taxonomy" id="1401651"/>
    <lineage>
        <taxon>Bacteria</taxon>
        <taxon>Pseudomonadati</taxon>
        <taxon>Pseudomonadota</taxon>
        <taxon>Gammaproteobacteria</taxon>
        <taxon>Enterobacterales</taxon>
        <taxon>Enterobacteriaceae</taxon>
        <taxon>Candidatus Riesia</taxon>
    </lineage>
</organism>
<dbReference type="PANTHER" id="PTHR47545:SF1">
    <property type="entry name" value="MULTIFUNCTIONAL CCA PROTEIN"/>
    <property type="match status" value="1"/>
</dbReference>
<name>A0A0C1VKA8_9ENTR</name>
<dbReference type="Pfam" id="PF12627">
    <property type="entry name" value="PolyA_pol_RNAbd"/>
    <property type="match status" value="1"/>
</dbReference>
<dbReference type="GO" id="GO:0004810">
    <property type="term" value="F:CCA tRNA nucleotidyltransferase activity"/>
    <property type="evidence" value="ECO:0007669"/>
    <property type="project" value="UniProtKB-UniRule"/>
</dbReference>
<feature type="binding site" evidence="11">
    <location>
        <position position="91"/>
    </location>
    <ligand>
        <name>ATP</name>
        <dbReference type="ChEBI" id="CHEBI:30616"/>
    </ligand>
</feature>
<feature type="binding site" evidence="11">
    <location>
        <position position="137"/>
    </location>
    <ligand>
        <name>ATP</name>
        <dbReference type="ChEBI" id="CHEBI:30616"/>
    </ligand>
</feature>
<evidence type="ECO:0000313" key="15">
    <source>
        <dbReference type="Proteomes" id="UP000054529"/>
    </source>
</evidence>
<gene>
    <name evidence="11" type="primary">cca</name>
    <name evidence="14" type="ORF">P689_1197</name>
</gene>
<comment type="similarity">
    <text evidence="11">Belongs to the tRNA nucleotidyltransferase/poly(A) polymerase family. Bacterial CCA-adding enzyme type 2 subfamily.</text>
</comment>
<evidence type="ECO:0000256" key="7">
    <source>
        <dbReference type="ARBA" id="ARBA00022800"/>
    </source>
</evidence>
<dbReference type="EC" id="2.7.7.72" evidence="11"/>
<comment type="miscellaneous">
    <text evidence="11">A single active site specifically recognizes both ATP and CTP and is responsible for their addition.</text>
</comment>
<dbReference type="GO" id="GO:0000049">
    <property type="term" value="F:tRNA binding"/>
    <property type="evidence" value="ECO:0007669"/>
    <property type="project" value="UniProtKB-UniRule"/>
</dbReference>
<dbReference type="InterPro" id="IPR043519">
    <property type="entry name" value="NT_sf"/>
</dbReference>
<evidence type="ECO:0000259" key="12">
    <source>
        <dbReference type="Pfam" id="PF01743"/>
    </source>
</evidence>
<dbReference type="PATRIC" id="fig|1401651.3.peg.38"/>
<proteinExistence type="inferred from homology"/>
<dbReference type="SUPFAM" id="SSF81301">
    <property type="entry name" value="Nucleotidyltransferase"/>
    <property type="match status" value="1"/>
</dbReference>
<dbReference type="SUPFAM" id="SSF81891">
    <property type="entry name" value="Poly A polymerase C-terminal region-like"/>
    <property type="match status" value="1"/>
</dbReference>
<dbReference type="InterPro" id="IPR002646">
    <property type="entry name" value="PolA_pol_head_dom"/>
</dbReference>
<keyword evidence="5 11" id="KW-0479">Metal-binding</keyword>
<dbReference type="RefSeq" id="WP_039719597.1">
    <property type="nucleotide sequence ID" value="NZ_AWXV01000002.1"/>
</dbReference>
<feature type="binding site" evidence="11">
    <location>
        <position position="8"/>
    </location>
    <ligand>
        <name>CTP</name>
        <dbReference type="ChEBI" id="CHEBI:37563"/>
    </ligand>
</feature>
<keyword evidence="10 11" id="KW-0694">RNA-binding</keyword>
<keyword evidence="3 11" id="KW-0819">tRNA processing</keyword>
<evidence type="ECO:0000256" key="2">
    <source>
        <dbReference type="ARBA" id="ARBA00022679"/>
    </source>
</evidence>
<keyword evidence="9 11" id="KW-0460">Magnesium</keyword>
<sequence>MKVYLVGGAVRDQILGLPISDRDWLVVGSDPIEMIRLGFQQVGRDFPVFLHPITKEEYSLARIDRKIGFGYTGFQSFSSPSVTVEEDLSRRDLTINAIAKTTEGRIIDPFSGIQDINNRLLKHVSKSFLEDPIRILRTARLYAKLSKYQFTIFHETWKMIKEMATQEETKTISNERIWTETKKALSTSSPHMYFKMLFQCGSLSTFFPELQFLLTQCQKKCSNIPLINRRRYIFHVLKKSALLTERIDVRFASLCSNFTIFFCNEPIQEKKIGHSIRMIENLCNRIRVPNKTKRLSVVLAKVHLFVQKIEKIKSNVIMYIFNQLDVWRKPKNLDHLITVCKSHYLVKNGLEVECSYPKGELLRKIFKSVISKNFSNIEFKKMKKEEIRKKILTDRLKKIEEVIS</sequence>
<reference evidence="14 15" key="1">
    <citation type="journal article" date="2014" name="G3 (Bethesda)">
        <title>Genome sequence of Candidatus Riesia pediculischaeffi, endosymbiont of chimpanzee lice, and genomic comparison of recently acquired endosymbionts from human and chimpanzee lice.</title>
        <authorList>
            <person name="Boyd B.M."/>
            <person name="Allen J.M."/>
            <person name="de Crecy-Lagard V."/>
            <person name="Reed D.L."/>
        </authorList>
    </citation>
    <scope>NUCLEOTIDE SEQUENCE [LARGE SCALE GENOMIC DNA]</scope>
    <source>
        <strain evidence="14 15">PTSU</strain>
    </source>
</reference>
<dbReference type="Gene3D" id="3.30.460.10">
    <property type="entry name" value="Beta Polymerase, domain 2"/>
    <property type="match status" value="1"/>
</dbReference>
<dbReference type="AlphaFoldDB" id="A0A0C1VKA8"/>
<evidence type="ECO:0000256" key="1">
    <source>
        <dbReference type="ARBA" id="ARBA00001946"/>
    </source>
</evidence>
<comment type="catalytic activity">
    <reaction evidence="11">
        <text>a tRNA precursor + 2 CTP + ATP = a tRNA with a 3' CCA end + 3 diphosphate</text>
        <dbReference type="Rhea" id="RHEA:14433"/>
        <dbReference type="Rhea" id="RHEA-COMP:10465"/>
        <dbReference type="Rhea" id="RHEA-COMP:10468"/>
        <dbReference type="ChEBI" id="CHEBI:30616"/>
        <dbReference type="ChEBI" id="CHEBI:33019"/>
        <dbReference type="ChEBI" id="CHEBI:37563"/>
        <dbReference type="ChEBI" id="CHEBI:74896"/>
        <dbReference type="ChEBI" id="CHEBI:83071"/>
        <dbReference type="EC" id="2.7.7.72"/>
    </reaction>
</comment>
<comment type="cofactor">
    <cofactor evidence="1 11">
        <name>Mg(2+)</name>
        <dbReference type="ChEBI" id="CHEBI:18420"/>
    </cofactor>
</comment>
<feature type="binding site" evidence="11">
    <location>
        <position position="21"/>
    </location>
    <ligand>
        <name>Mg(2+)</name>
        <dbReference type="ChEBI" id="CHEBI:18420"/>
    </ligand>
</feature>
<dbReference type="GO" id="GO:0160016">
    <property type="term" value="F:CCACCA tRNA nucleotidyltransferase activity"/>
    <property type="evidence" value="ECO:0007669"/>
    <property type="project" value="RHEA"/>
</dbReference>
<dbReference type="GO" id="GO:0000287">
    <property type="term" value="F:magnesium ion binding"/>
    <property type="evidence" value="ECO:0007669"/>
    <property type="project" value="UniProtKB-UniRule"/>
</dbReference>
<feature type="binding site" evidence="11">
    <location>
        <position position="91"/>
    </location>
    <ligand>
        <name>CTP</name>
        <dbReference type="ChEBI" id="CHEBI:37563"/>
    </ligand>
</feature>
<evidence type="ECO:0000256" key="11">
    <source>
        <dbReference type="HAMAP-Rule" id="MF_01262"/>
    </source>
</evidence>
<dbReference type="InterPro" id="IPR050124">
    <property type="entry name" value="tRNA_CCA-adding_enzyme"/>
</dbReference>
<feature type="binding site" evidence="11">
    <location>
        <position position="137"/>
    </location>
    <ligand>
        <name>CTP</name>
        <dbReference type="ChEBI" id="CHEBI:37563"/>
    </ligand>
</feature>
<feature type="domain" description="Poly A polymerase head" evidence="12">
    <location>
        <begin position="3"/>
        <end position="121"/>
    </location>
</feature>
<comment type="function">
    <text evidence="11">Catalyzes the addition and repair of the essential 3'-terminal CCA sequence in tRNAs without using a nucleic acid template. Adds these three nucleotides in the order of C, C, and A to the tRNA nucleotide-73, using CTP and ATP as substrates and producing inorganic pyrophosphate. tRNA 3'-terminal CCA addition is required both for tRNA processing and repair. Also involved in tRNA surveillance by mediating tandem CCA addition to generate a CCACCA at the 3' terminus of unstable tRNAs. While stable tRNAs receive only 3'-terminal CCA, unstable tRNAs are marked with CCACCA and rapidly degraded.</text>
</comment>
<feature type="binding site" evidence="11">
    <location>
        <position position="11"/>
    </location>
    <ligand>
        <name>ATP</name>
        <dbReference type="ChEBI" id="CHEBI:30616"/>
    </ligand>
</feature>
<keyword evidence="2 11" id="KW-0808">Transferase</keyword>
<comment type="caution">
    <text evidence="14">The sequence shown here is derived from an EMBL/GenBank/DDBJ whole genome shotgun (WGS) entry which is preliminary data.</text>
</comment>
<feature type="binding site" evidence="11">
    <location>
        <position position="11"/>
    </location>
    <ligand>
        <name>CTP</name>
        <dbReference type="ChEBI" id="CHEBI:37563"/>
    </ligand>
</feature>
<dbReference type="InterPro" id="IPR032828">
    <property type="entry name" value="PolyA_RNA-bd"/>
</dbReference>
<dbReference type="Pfam" id="PF01743">
    <property type="entry name" value="PolyA_pol"/>
    <property type="match status" value="1"/>
</dbReference>
<feature type="binding site" evidence="11">
    <location>
        <position position="140"/>
    </location>
    <ligand>
        <name>ATP</name>
        <dbReference type="ChEBI" id="CHEBI:30616"/>
    </ligand>
</feature>
<dbReference type="HOGENOM" id="CLU_015961_1_1_6"/>
<dbReference type="GO" id="GO:0005524">
    <property type="term" value="F:ATP binding"/>
    <property type="evidence" value="ECO:0007669"/>
    <property type="project" value="UniProtKB-UniRule"/>
</dbReference>